<dbReference type="PANTHER" id="PTHR39569">
    <property type="entry name" value="INORGANIC TRIPHOSPHATASE"/>
    <property type="match status" value="1"/>
</dbReference>
<dbReference type="KEGG" id="vei:Veis_2332"/>
<dbReference type="Pfam" id="PF01928">
    <property type="entry name" value="CYTH"/>
    <property type="match status" value="1"/>
</dbReference>
<evidence type="ECO:0000259" key="2">
    <source>
        <dbReference type="PROSITE" id="PS51708"/>
    </source>
</evidence>
<evidence type="ECO:0000313" key="3">
    <source>
        <dbReference type="EMBL" id="ABM58079.1"/>
    </source>
</evidence>
<name>A1WKC2_VEREI</name>
<dbReference type="EMBL" id="CP000542">
    <property type="protein sequence ID" value="ABM58079.1"/>
    <property type="molecule type" value="Genomic_DNA"/>
</dbReference>
<dbReference type="GO" id="GO:0050355">
    <property type="term" value="F:inorganic triphosphate phosphatase activity"/>
    <property type="evidence" value="ECO:0007669"/>
    <property type="project" value="InterPro"/>
</dbReference>
<dbReference type="OrthoDB" id="3034217at2"/>
<dbReference type="InterPro" id="IPR039013">
    <property type="entry name" value="YgiF"/>
</dbReference>
<accession>A1WKC2</accession>
<dbReference type="GeneID" id="76460896"/>
<dbReference type="SMART" id="SM00880">
    <property type="entry name" value="CHAD"/>
    <property type="match status" value="1"/>
</dbReference>
<dbReference type="STRING" id="391735.Veis_2332"/>
<dbReference type="InterPro" id="IPR038186">
    <property type="entry name" value="CHAD_dom_sf"/>
</dbReference>
<dbReference type="InterPro" id="IPR023577">
    <property type="entry name" value="CYTH_domain"/>
</dbReference>
<dbReference type="HOGENOM" id="CLU_040400_3_0_4"/>
<dbReference type="Proteomes" id="UP000000374">
    <property type="component" value="Chromosome"/>
</dbReference>
<dbReference type="PROSITE" id="PS51707">
    <property type="entry name" value="CYTH"/>
    <property type="match status" value="1"/>
</dbReference>
<dbReference type="eggNOG" id="COG3025">
    <property type="taxonomic scope" value="Bacteria"/>
</dbReference>
<dbReference type="InterPro" id="IPR033469">
    <property type="entry name" value="CYTH-like_dom_sf"/>
</dbReference>
<keyword evidence="4" id="KW-1185">Reference proteome</keyword>
<dbReference type="CDD" id="cd07756">
    <property type="entry name" value="CYTH-like_Pase_CHAD"/>
    <property type="match status" value="1"/>
</dbReference>
<evidence type="ECO:0000313" key="4">
    <source>
        <dbReference type="Proteomes" id="UP000000374"/>
    </source>
</evidence>
<organism evidence="3 4">
    <name type="scientific">Verminephrobacter eiseniae (strain EF01-2)</name>
    <dbReference type="NCBI Taxonomy" id="391735"/>
    <lineage>
        <taxon>Bacteria</taxon>
        <taxon>Pseudomonadati</taxon>
        <taxon>Pseudomonadota</taxon>
        <taxon>Betaproteobacteria</taxon>
        <taxon>Burkholderiales</taxon>
        <taxon>Comamonadaceae</taxon>
        <taxon>Verminephrobacter</taxon>
    </lineage>
</organism>
<dbReference type="SMART" id="SM01118">
    <property type="entry name" value="CYTH"/>
    <property type="match status" value="1"/>
</dbReference>
<sequence>MARPADATAVEVELKLALPASLAADPAALAARIAAVPALARRKLTQQAVYSIYYDSPAQALWQQRAALRLRRVGAAGQAQWLQTLKTDGGGDSALSQRGEWEMPVAGPALELGRLAHSPWPALDPDGVLAAALQPCFVTDFERRCWSVRLPGGSRVAVALDIGSITAGECRAPIAELELELLEGPAEALFVLARRIARSVPLLPLAASKAERGFALRSAGQGPGRPQAVPARPVALSPALCLPAIARRTLGEMFLQLSANLHALQQRPELAAQEPEFVHQARVGWRRFHSLYRLLRPGLPAPALPCWAALKPMLDALGALRDLDVARRHTLPPLARAFAADAPERQRAWQDLQRVLEQAAADAQQALHQALQNPAVGQLLLAWVQWLAGIDAASPPPDAPAAWPPKPTRRWLRRRIRRLAERLDAALDQAADGSLDAQHRARILAKRLRYGSQALAPLLPERQRRAHALSWQDNLGAARDVAQAVSLADRLGAAPELVAFLRGVLVGRAQR</sequence>
<reference evidence="4" key="1">
    <citation type="submission" date="2006-12" db="EMBL/GenBank/DDBJ databases">
        <title>Complete sequence of chromosome 1 of Verminephrobacter eiseniae EF01-2.</title>
        <authorList>
            <person name="Copeland A."/>
            <person name="Lucas S."/>
            <person name="Lapidus A."/>
            <person name="Barry K."/>
            <person name="Detter J.C."/>
            <person name="Glavina del Rio T."/>
            <person name="Dalin E."/>
            <person name="Tice H."/>
            <person name="Pitluck S."/>
            <person name="Chertkov O."/>
            <person name="Brettin T."/>
            <person name="Bruce D."/>
            <person name="Han C."/>
            <person name="Tapia R."/>
            <person name="Gilna P."/>
            <person name="Schmutz J."/>
            <person name="Larimer F."/>
            <person name="Land M."/>
            <person name="Hauser L."/>
            <person name="Kyrpides N."/>
            <person name="Kim E."/>
            <person name="Stahl D."/>
            <person name="Richardson P."/>
        </authorList>
    </citation>
    <scope>NUCLEOTIDE SEQUENCE [LARGE SCALE GENOMIC DNA]</scope>
    <source>
        <strain evidence="4">EF01-2</strain>
    </source>
</reference>
<dbReference type="GO" id="GO:0046872">
    <property type="term" value="F:metal ion binding"/>
    <property type="evidence" value="ECO:0007669"/>
    <property type="project" value="TreeGrafter"/>
</dbReference>
<dbReference type="Gene3D" id="1.40.20.10">
    <property type="entry name" value="CHAD domain"/>
    <property type="match status" value="1"/>
</dbReference>
<feature type="domain" description="CYTH" evidence="1">
    <location>
        <begin position="9"/>
        <end position="220"/>
    </location>
</feature>
<dbReference type="Pfam" id="PF05235">
    <property type="entry name" value="CHAD"/>
    <property type="match status" value="1"/>
</dbReference>
<protein>
    <submittedName>
        <fullName evidence="3">Adenylate cyclase</fullName>
    </submittedName>
</protein>
<dbReference type="InterPro" id="IPR007899">
    <property type="entry name" value="CHAD_dom"/>
</dbReference>
<dbReference type="RefSeq" id="WP_011810082.1">
    <property type="nucleotide sequence ID" value="NC_008786.1"/>
</dbReference>
<dbReference type="PANTHER" id="PTHR39569:SF1">
    <property type="entry name" value="INORGANIC TRIPHOSPHATASE"/>
    <property type="match status" value="1"/>
</dbReference>
<proteinExistence type="predicted"/>
<evidence type="ECO:0000259" key="1">
    <source>
        <dbReference type="PROSITE" id="PS51707"/>
    </source>
</evidence>
<dbReference type="PROSITE" id="PS51708">
    <property type="entry name" value="CHAD"/>
    <property type="match status" value="1"/>
</dbReference>
<dbReference type="SUPFAM" id="SSF55154">
    <property type="entry name" value="CYTH-like phosphatases"/>
    <property type="match status" value="1"/>
</dbReference>
<dbReference type="Gene3D" id="2.40.320.10">
    <property type="entry name" value="Hypothetical Protein Pfu-838710-001"/>
    <property type="match status" value="1"/>
</dbReference>
<feature type="domain" description="CHAD" evidence="2">
    <location>
        <begin position="239"/>
        <end position="511"/>
    </location>
</feature>
<dbReference type="eggNOG" id="COG5607">
    <property type="taxonomic scope" value="Bacteria"/>
</dbReference>
<gene>
    <name evidence="3" type="ordered locus">Veis_2332</name>
</gene>
<dbReference type="AlphaFoldDB" id="A1WKC2"/>